<organism evidence="1 2">
    <name type="scientific">Actinacidiphila polyblastidii</name>
    <dbReference type="NCBI Taxonomy" id="3110430"/>
    <lineage>
        <taxon>Bacteria</taxon>
        <taxon>Bacillati</taxon>
        <taxon>Actinomycetota</taxon>
        <taxon>Actinomycetes</taxon>
        <taxon>Kitasatosporales</taxon>
        <taxon>Streptomycetaceae</taxon>
        <taxon>Actinacidiphila</taxon>
    </lineage>
</organism>
<dbReference type="RefSeq" id="WP_330792840.1">
    <property type="nucleotide sequence ID" value="NZ_JAZEWV010000002.1"/>
</dbReference>
<name>A0ABU7P556_9ACTN</name>
<evidence type="ECO:0000313" key="2">
    <source>
        <dbReference type="Proteomes" id="UP001344658"/>
    </source>
</evidence>
<accession>A0ABU7P556</accession>
<reference evidence="1 2" key="1">
    <citation type="submission" date="2023-12" db="EMBL/GenBank/DDBJ databases">
        <title>Streptomyces sp. V4-01.</title>
        <authorList>
            <person name="Somphong A."/>
            <person name="Phongsopitanun W."/>
        </authorList>
    </citation>
    <scope>NUCLEOTIDE SEQUENCE [LARGE SCALE GENOMIC DNA]</scope>
    <source>
        <strain evidence="1 2">V4-01</strain>
    </source>
</reference>
<dbReference type="Proteomes" id="UP001344658">
    <property type="component" value="Unassembled WGS sequence"/>
</dbReference>
<keyword evidence="2" id="KW-1185">Reference proteome</keyword>
<comment type="caution">
    <text evidence="1">The sequence shown here is derived from an EMBL/GenBank/DDBJ whole genome shotgun (WGS) entry which is preliminary data.</text>
</comment>
<evidence type="ECO:0000313" key="1">
    <source>
        <dbReference type="EMBL" id="MEE4540947.1"/>
    </source>
</evidence>
<sequence length="261" mass="28753">MSEPFERLTVLLTPASSTALREAADIIGDSETDTVNRSLQVYAMQAHVVAEGGAVLLRHGKDTDDATQAPVGESTQAAEPFVPRTEREHWVAIADALNACNAAGMPVGIDMEGILTDHTAWAVVWNRDQERWEVGGYEDGSPAETPADAEDWVICCSPKPRCPNGERRARALERGWTQNGRAGNWLCAEHSPDFFQPARTYTDAKSAWRFRCDTVTTHPGTGERTALGWRLHQGEWESYSYGEDDWDVQTFVGMADGGEAR</sequence>
<gene>
    <name evidence="1" type="ORF">V2S66_03065</name>
</gene>
<proteinExistence type="predicted"/>
<dbReference type="EMBL" id="JAZEWV010000002">
    <property type="protein sequence ID" value="MEE4540947.1"/>
    <property type="molecule type" value="Genomic_DNA"/>
</dbReference>
<protein>
    <submittedName>
        <fullName evidence="1">Uncharacterized protein</fullName>
    </submittedName>
</protein>